<dbReference type="Proteomes" id="UP001148662">
    <property type="component" value="Unassembled WGS sequence"/>
</dbReference>
<sequence length="655" mass="73766">MIGCMILLYLYKERQSGQVGEVPGLRSAPRVSKLASLETAGKHIKRLLPALVLLSALLQACQLASAFNAASWQAACRHSSLPSITRAQLRTIGLDTVMPLFRDFAQGFEIDTMSQLTMYKDKKLPLDIGGDRCAEDACLKVYFYKQGPRGPVLNTQVKPKILFVMSSKTHEALMYHVTGGKVVSGDEESNIDPANNLSVQSVIHRWRAEVQVERPFNQPHKRKAASPISDASKTRKTKTWHFEQKHLAEEHRAEPEDEEALDYTDPRPADQSKVYAEPTDLGVAQGEDDEAEEYTVPSPEFIQNLIAKQAEVRGMATLLAREHVSEMKIYRIPHLRLRDLPEDFNFIASLNNAKSTVSAFILAKVNVEYGTMVAPKGAFKTCHDASIHPFTHGANEVLRDIFGDGDVVAKRCYHTPLPGDSSESSSKKLKRYDSVTYELSLMLDEGNCHCFGIALMLEVDSYVNYRDEERKITGPVSGEVLERPNISKKMPRGVILLEEKIQGHFLKYVKNTKATPCEDLVTAEDLKIAEYLCFTQHAQYILTNGTMYVSDYQGCGELLTDCQILTSVDFESCFGNGNLLSSFEMFEQDHECNKWCRYYNLEPFENAKVNNNRDELDNKVDELDEALEQRDEVQQSEAGEHYSSMEAEDDRAKED</sequence>
<reference evidence="1" key="1">
    <citation type="submission" date="2022-07" db="EMBL/GenBank/DDBJ databases">
        <title>Genome Sequence of Phlebia brevispora.</title>
        <authorList>
            <person name="Buettner E."/>
        </authorList>
    </citation>
    <scope>NUCLEOTIDE SEQUENCE</scope>
    <source>
        <strain evidence="1">MPL23</strain>
    </source>
</reference>
<evidence type="ECO:0000313" key="1">
    <source>
        <dbReference type="EMBL" id="KAJ3544115.1"/>
    </source>
</evidence>
<organism evidence="1 2">
    <name type="scientific">Phlebia brevispora</name>
    <dbReference type="NCBI Taxonomy" id="194682"/>
    <lineage>
        <taxon>Eukaryota</taxon>
        <taxon>Fungi</taxon>
        <taxon>Dikarya</taxon>
        <taxon>Basidiomycota</taxon>
        <taxon>Agaricomycotina</taxon>
        <taxon>Agaricomycetes</taxon>
        <taxon>Polyporales</taxon>
        <taxon>Meruliaceae</taxon>
        <taxon>Phlebia</taxon>
    </lineage>
</organism>
<dbReference type="EMBL" id="JANHOG010001100">
    <property type="protein sequence ID" value="KAJ3544115.1"/>
    <property type="molecule type" value="Genomic_DNA"/>
</dbReference>
<keyword evidence="2" id="KW-1185">Reference proteome</keyword>
<proteinExistence type="predicted"/>
<accession>A0ACC1SQ02</accession>
<name>A0ACC1SQ02_9APHY</name>
<protein>
    <submittedName>
        <fullName evidence="1">Uncharacterized protein</fullName>
    </submittedName>
</protein>
<comment type="caution">
    <text evidence="1">The sequence shown here is derived from an EMBL/GenBank/DDBJ whole genome shotgun (WGS) entry which is preliminary data.</text>
</comment>
<evidence type="ECO:0000313" key="2">
    <source>
        <dbReference type="Proteomes" id="UP001148662"/>
    </source>
</evidence>
<gene>
    <name evidence="1" type="ORF">NM688_g5777</name>
</gene>